<dbReference type="Proteomes" id="UP001500192">
    <property type="component" value="Unassembled WGS sequence"/>
</dbReference>
<comment type="caution">
    <text evidence="1">The sequence shown here is derived from an EMBL/GenBank/DDBJ whole genome shotgun (WGS) entry which is preliminary data.</text>
</comment>
<sequence>MAATIGSVPIWSDPAREAPCDDDAWELADHLIAGTATTIAPAYGFRAQLEAVVGGVLVGNDDVDYARSLAVSGGRSLVQTLYDDAGSSLAEDLRIVERAPRISPSPTCVAAVGHDLSVTGAVTRPVFVLKSSGGPDASASEEHAYLSAVERSGAREFVRMSGSQACRRSGGAGRHSVCGTHGDWGNRLPTALFGASGAACWRRLTEWHETGVWQQLHERLLAELRAAGLLDLSAALVGSTHLCALKEGPTPTPARSIAAHSAPSIT</sequence>
<organism evidence="1 2">
    <name type="scientific">Amycolatopsis dongchuanensis</name>
    <dbReference type="NCBI Taxonomy" id="1070866"/>
    <lineage>
        <taxon>Bacteria</taxon>
        <taxon>Bacillati</taxon>
        <taxon>Actinomycetota</taxon>
        <taxon>Actinomycetes</taxon>
        <taxon>Pseudonocardiales</taxon>
        <taxon>Pseudonocardiaceae</taxon>
        <taxon>Amycolatopsis</taxon>
    </lineage>
</organism>
<evidence type="ECO:0000313" key="2">
    <source>
        <dbReference type="Proteomes" id="UP001500192"/>
    </source>
</evidence>
<evidence type="ECO:0000313" key="1">
    <source>
        <dbReference type="EMBL" id="GAA4661222.1"/>
    </source>
</evidence>
<gene>
    <name evidence="1" type="ORF">GCM10023214_61750</name>
</gene>
<proteinExistence type="predicted"/>
<name>A0ABP8VFT3_9PSEU</name>
<accession>A0ABP8VFT3</accession>
<reference evidence="2" key="1">
    <citation type="journal article" date="2019" name="Int. J. Syst. Evol. Microbiol.">
        <title>The Global Catalogue of Microorganisms (GCM) 10K type strain sequencing project: providing services to taxonomists for standard genome sequencing and annotation.</title>
        <authorList>
            <consortium name="The Broad Institute Genomics Platform"/>
            <consortium name="The Broad Institute Genome Sequencing Center for Infectious Disease"/>
            <person name="Wu L."/>
            <person name="Ma J."/>
        </authorList>
    </citation>
    <scope>NUCLEOTIDE SEQUENCE [LARGE SCALE GENOMIC DNA]</scope>
    <source>
        <strain evidence="2">JCM 18054</strain>
    </source>
</reference>
<protein>
    <submittedName>
        <fullName evidence="1">Uncharacterized protein</fullName>
    </submittedName>
</protein>
<keyword evidence="2" id="KW-1185">Reference proteome</keyword>
<dbReference type="EMBL" id="BAABIB010000120">
    <property type="protein sequence ID" value="GAA4661222.1"/>
    <property type="molecule type" value="Genomic_DNA"/>
</dbReference>